<protein>
    <submittedName>
        <fullName evidence="2">Uncharacterized protein</fullName>
    </submittedName>
</protein>
<name>A0A0B2A2T8_9MICO</name>
<reference evidence="2 3" key="1">
    <citation type="submission" date="2014-11" db="EMBL/GenBank/DDBJ databases">
        <title>Genome sequence of Microbacterium mangrovi MUSC 115(T).</title>
        <authorList>
            <person name="Lee L.-H."/>
        </authorList>
    </citation>
    <scope>NUCLEOTIDE SEQUENCE [LARGE SCALE GENOMIC DNA]</scope>
    <source>
        <strain evidence="2 3">MUSC 115</strain>
    </source>
</reference>
<organism evidence="2 3">
    <name type="scientific">Microbacterium mangrovi</name>
    <dbReference type="NCBI Taxonomy" id="1348253"/>
    <lineage>
        <taxon>Bacteria</taxon>
        <taxon>Bacillati</taxon>
        <taxon>Actinomycetota</taxon>
        <taxon>Actinomycetes</taxon>
        <taxon>Micrococcales</taxon>
        <taxon>Microbacteriaceae</taxon>
        <taxon>Microbacterium</taxon>
    </lineage>
</organism>
<proteinExistence type="predicted"/>
<feature type="transmembrane region" description="Helical" evidence="1">
    <location>
        <begin position="56"/>
        <end position="77"/>
    </location>
</feature>
<sequence>MIAVVLWLLFLVLSAVVMDAAFKARSWWGVLPRLILIGLVFVPSPGAMLRRAGVPVGTVIVLTIVAIVVCASMFFVARWSGLTSALTRWFDSHESAAGEELE</sequence>
<keyword evidence="1" id="KW-0472">Membrane</keyword>
<evidence type="ECO:0000313" key="3">
    <source>
        <dbReference type="Proteomes" id="UP000031030"/>
    </source>
</evidence>
<dbReference type="AlphaFoldDB" id="A0A0B2A2T8"/>
<gene>
    <name evidence="2" type="ORF">LK09_17920</name>
</gene>
<evidence type="ECO:0000313" key="2">
    <source>
        <dbReference type="EMBL" id="KHK95888.1"/>
    </source>
</evidence>
<accession>A0A0B2A2T8</accession>
<dbReference type="Proteomes" id="UP000031030">
    <property type="component" value="Unassembled WGS sequence"/>
</dbReference>
<feature type="transmembrane region" description="Helical" evidence="1">
    <location>
        <begin position="30"/>
        <end position="49"/>
    </location>
</feature>
<evidence type="ECO:0000256" key="1">
    <source>
        <dbReference type="SAM" id="Phobius"/>
    </source>
</evidence>
<dbReference type="EMBL" id="JTDK01000018">
    <property type="protein sequence ID" value="KHK95888.1"/>
    <property type="molecule type" value="Genomic_DNA"/>
</dbReference>
<comment type="caution">
    <text evidence="2">The sequence shown here is derived from an EMBL/GenBank/DDBJ whole genome shotgun (WGS) entry which is preliminary data.</text>
</comment>
<keyword evidence="1" id="KW-1133">Transmembrane helix</keyword>
<keyword evidence="3" id="KW-1185">Reference proteome</keyword>
<keyword evidence="1" id="KW-0812">Transmembrane</keyword>